<protein>
    <submittedName>
        <fullName evidence="3">Na+-driven multidrug efflux pump</fullName>
    </submittedName>
</protein>
<proteinExistence type="predicted"/>
<feature type="compositionally biased region" description="Acidic residues" evidence="1">
    <location>
        <begin position="60"/>
        <end position="71"/>
    </location>
</feature>
<organism evidence="3 4">
    <name type="scientific">Nesterenkonia halotolerans</name>
    <dbReference type="NCBI Taxonomy" id="225325"/>
    <lineage>
        <taxon>Bacteria</taxon>
        <taxon>Bacillati</taxon>
        <taxon>Actinomycetota</taxon>
        <taxon>Actinomycetes</taxon>
        <taxon>Micrococcales</taxon>
        <taxon>Micrococcaceae</taxon>
        <taxon>Nesterenkonia</taxon>
    </lineage>
</organism>
<evidence type="ECO:0000256" key="1">
    <source>
        <dbReference type="SAM" id="MobiDB-lite"/>
    </source>
</evidence>
<dbReference type="EMBL" id="JADBEE010000001">
    <property type="protein sequence ID" value="MBE1514924.1"/>
    <property type="molecule type" value="Genomic_DNA"/>
</dbReference>
<name>A0ABR9J7F0_9MICC</name>
<comment type="caution">
    <text evidence="3">The sequence shown here is derived from an EMBL/GenBank/DDBJ whole genome shotgun (WGS) entry which is preliminary data.</text>
</comment>
<feature type="transmembrane region" description="Helical" evidence="2">
    <location>
        <begin position="7"/>
        <end position="24"/>
    </location>
</feature>
<sequence>MSRHRNAVNALLFFAPIGVVLSAIPQAPDFAPVLGWALTLGMLLAALLLALRGRRADAAAEAEAEPGDAVDLEQTAAPTSEPSAAAEDLSR</sequence>
<gene>
    <name evidence="3" type="ORF">H4W26_001679</name>
</gene>
<dbReference type="RefSeq" id="WP_192591614.1">
    <property type="nucleotide sequence ID" value="NZ_JADBEE010000001.1"/>
</dbReference>
<keyword evidence="4" id="KW-1185">Reference proteome</keyword>
<feature type="transmembrane region" description="Helical" evidence="2">
    <location>
        <begin position="30"/>
        <end position="51"/>
    </location>
</feature>
<accession>A0ABR9J7F0</accession>
<evidence type="ECO:0000313" key="3">
    <source>
        <dbReference type="EMBL" id="MBE1514924.1"/>
    </source>
</evidence>
<feature type="compositionally biased region" description="Low complexity" evidence="1">
    <location>
        <begin position="75"/>
        <end position="91"/>
    </location>
</feature>
<dbReference type="Proteomes" id="UP000636579">
    <property type="component" value="Unassembled WGS sequence"/>
</dbReference>
<keyword evidence="2" id="KW-1133">Transmembrane helix</keyword>
<evidence type="ECO:0000313" key="4">
    <source>
        <dbReference type="Proteomes" id="UP000636579"/>
    </source>
</evidence>
<feature type="region of interest" description="Disordered" evidence="1">
    <location>
        <begin position="60"/>
        <end position="91"/>
    </location>
</feature>
<evidence type="ECO:0000256" key="2">
    <source>
        <dbReference type="SAM" id="Phobius"/>
    </source>
</evidence>
<keyword evidence="2" id="KW-0812">Transmembrane</keyword>
<reference evidence="3 4" key="1">
    <citation type="submission" date="2020-10" db="EMBL/GenBank/DDBJ databases">
        <title>Sequencing the genomes of 1000 actinobacteria strains.</title>
        <authorList>
            <person name="Klenk H.-P."/>
        </authorList>
    </citation>
    <scope>NUCLEOTIDE SEQUENCE [LARGE SCALE GENOMIC DNA]</scope>
    <source>
        <strain evidence="3 4">DSM 15474</strain>
    </source>
</reference>
<keyword evidence="2" id="KW-0472">Membrane</keyword>